<dbReference type="OrthoDB" id="689508at2759"/>
<dbReference type="PANTHER" id="PTHR34145:SF57">
    <property type="entry name" value="F-BOX DOMAIN-CONTAINING PROTEIN"/>
    <property type="match status" value="1"/>
</dbReference>
<evidence type="ECO:0000259" key="1">
    <source>
        <dbReference type="Pfam" id="PF23622"/>
    </source>
</evidence>
<keyword evidence="3" id="KW-1185">Reference proteome</keyword>
<accession>A0A2T7DBU0</accession>
<proteinExistence type="predicted"/>
<dbReference type="InterPro" id="IPR053772">
    <property type="entry name" value="At1g61320/At1g61330-like"/>
</dbReference>
<dbReference type="PANTHER" id="PTHR34145">
    <property type="entry name" value="OS02G0105600 PROTEIN"/>
    <property type="match status" value="1"/>
</dbReference>
<dbReference type="Pfam" id="PF23622">
    <property type="entry name" value="LRR_At1g61320_AtMIF1"/>
    <property type="match status" value="1"/>
</dbReference>
<dbReference type="EMBL" id="CM009753">
    <property type="protein sequence ID" value="PUZ53033.1"/>
    <property type="molecule type" value="Genomic_DNA"/>
</dbReference>
<gene>
    <name evidence="2" type="ORF">GQ55_5G020800</name>
</gene>
<dbReference type="Gramene" id="PUZ53033">
    <property type="protein sequence ID" value="PUZ53033"/>
    <property type="gene ID" value="GQ55_5G020800"/>
</dbReference>
<feature type="domain" description="At1g61320/AtMIF1 LRR" evidence="1">
    <location>
        <begin position="25"/>
        <end position="139"/>
    </location>
</feature>
<name>A0A2T7DBU0_9POAL</name>
<protein>
    <recommendedName>
        <fullName evidence="1">At1g61320/AtMIF1 LRR domain-containing protein</fullName>
    </recommendedName>
</protein>
<dbReference type="STRING" id="1504633.A0A2T7DBU0"/>
<evidence type="ECO:0000313" key="2">
    <source>
        <dbReference type="EMBL" id="PUZ53033.1"/>
    </source>
</evidence>
<reference evidence="2 3" key="1">
    <citation type="submission" date="2018-04" db="EMBL/GenBank/DDBJ databases">
        <title>WGS assembly of Panicum hallii var. hallii HAL2.</title>
        <authorList>
            <person name="Lovell J."/>
            <person name="Jenkins J."/>
            <person name="Lowry D."/>
            <person name="Mamidi S."/>
            <person name="Sreedasyam A."/>
            <person name="Weng X."/>
            <person name="Barry K."/>
            <person name="Bonette J."/>
            <person name="Campitelli B."/>
            <person name="Daum C."/>
            <person name="Gordon S."/>
            <person name="Gould B."/>
            <person name="Lipzen A."/>
            <person name="MacQueen A."/>
            <person name="Palacio-Mejia J."/>
            <person name="Plott C."/>
            <person name="Shakirov E."/>
            <person name="Shu S."/>
            <person name="Yoshinaga Y."/>
            <person name="Zane M."/>
            <person name="Rokhsar D."/>
            <person name="Grimwood J."/>
            <person name="Schmutz J."/>
            <person name="Juenger T."/>
        </authorList>
    </citation>
    <scope>NUCLEOTIDE SEQUENCE [LARGE SCALE GENOMIC DNA]</scope>
    <source>
        <strain evidence="3">cv. HAL2</strain>
    </source>
</reference>
<dbReference type="InterPro" id="IPR055357">
    <property type="entry name" value="LRR_At1g61320_AtMIF1"/>
</dbReference>
<dbReference type="Proteomes" id="UP000244336">
    <property type="component" value="Chromosome 5"/>
</dbReference>
<organism evidence="2 3">
    <name type="scientific">Panicum hallii var. hallii</name>
    <dbReference type="NCBI Taxonomy" id="1504633"/>
    <lineage>
        <taxon>Eukaryota</taxon>
        <taxon>Viridiplantae</taxon>
        <taxon>Streptophyta</taxon>
        <taxon>Embryophyta</taxon>
        <taxon>Tracheophyta</taxon>
        <taxon>Spermatophyta</taxon>
        <taxon>Magnoliopsida</taxon>
        <taxon>Liliopsida</taxon>
        <taxon>Poales</taxon>
        <taxon>Poaceae</taxon>
        <taxon>PACMAD clade</taxon>
        <taxon>Panicoideae</taxon>
        <taxon>Panicodae</taxon>
        <taxon>Paniceae</taxon>
        <taxon>Panicinae</taxon>
        <taxon>Panicum</taxon>
        <taxon>Panicum sect. Panicum</taxon>
    </lineage>
</organism>
<dbReference type="AlphaFoldDB" id="A0A2T7DBU0"/>
<sequence length="140" mass="15952">MCCKDVTGTQFSTQKFIEKVNAVIKQYNGKLVEELEVKLEFDIKLAEHLYSWVSFALSSRAKNLALDLLPANFRLHPDLYRFPFELCDGGSVSRLQKIQLSFISFEPPPQFSGFPNLKKLDLHVVRATQIDLPNMLANCS</sequence>
<evidence type="ECO:0000313" key="3">
    <source>
        <dbReference type="Proteomes" id="UP000244336"/>
    </source>
</evidence>